<keyword evidence="11" id="KW-1064">Adaptive immunity</keyword>
<evidence type="ECO:0000256" key="11">
    <source>
        <dbReference type="ARBA" id="ARBA00023130"/>
    </source>
</evidence>
<gene>
    <name evidence="19" type="primary">cd247</name>
</gene>
<evidence type="ECO:0000256" key="7">
    <source>
        <dbReference type="ARBA" id="ARBA00022729"/>
    </source>
</evidence>
<reference evidence="19" key="5">
    <citation type="submission" date="2025-09" db="UniProtKB">
        <authorList>
            <consortium name="Ensembl"/>
        </authorList>
    </citation>
    <scope>IDENTIFICATION</scope>
</reference>
<organism evidence="19 20">
    <name type="scientific">Callorhinchus milii</name>
    <name type="common">Ghost shark</name>
    <dbReference type="NCBI Taxonomy" id="7868"/>
    <lineage>
        <taxon>Eukaryota</taxon>
        <taxon>Metazoa</taxon>
        <taxon>Chordata</taxon>
        <taxon>Craniata</taxon>
        <taxon>Vertebrata</taxon>
        <taxon>Chondrichthyes</taxon>
        <taxon>Holocephali</taxon>
        <taxon>Chimaeriformes</taxon>
        <taxon>Callorhinchidae</taxon>
        <taxon>Callorhinchus</taxon>
    </lineage>
</organism>
<dbReference type="STRING" id="7868.ENSCMIP00000000733"/>
<evidence type="ECO:0000256" key="18">
    <source>
        <dbReference type="SAM" id="SignalP"/>
    </source>
</evidence>
<keyword evidence="8" id="KW-0677">Repeat</keyword>
<keyword evidence="10 17" id="KW-1133">Transmembrane helix</keyword>
<accession>A0A4W3GBY4</accession>
<proteinExistence type="inferred from homology"/>
<feature type="region of interest" description="Disordered" evidence="16">
    <location>
        <begin position="90"/>
        <end position="175"/>
    </location>
</feature>
<evidence type="ECO:0000256" key="13">
    <source>
        <dbReference type="ARBA" id="ARBA00023170"/>
    </source>
</evidence>
<dbReference type="RefSeq" id="XP_007894028.1">
    <property type="nucleotide sequence ID" value="XM_007895837.2"/>
</dbReference>
<protein>
    <recommendedName>
        <fullName evidence="3">T-cell surface glycoprotein CD3 zeta chain</fullName>
    </recommendedName>
    <alternativeName>
        <fullName evidence="14">T-cell receptor T3 zeta chain</fullName>
    </alternativeName>
</protein>
<feature type="compositionally biased region" description="Polar residues" evidence="16">
    <location>
        <begin position="152"/>
        <end position="161"/>
    </location>
</feature>
<evidence type="ECO:0000256" key="16">
    <source>
        <dbReference type="SAM" id="MobiDB-lite"/>
    </source>
</evidence>
<feature type="signal peptide" evidence="18">
    <location>
        <begin position="1"/>
        <end position="21"/>
    </location>
</feature>
<dbReference type="InterPro" id="IPR024128">
    <property type="entry name" value="T-cell_CD3_zeta"/>
</dbReference>
<dbReference type="OrthoDB" id="9941225at2759"/>
<reference evidence="19" key="4">
    <citation type="submission" date="2025-08" db="UniProtKB">
        <authorList>
            <consortium name="Ensembl"/>
        </authorList>
    </citation>
    <scope>IDENTIFICATION</scope>
</reference>
<dbReference type="KEGG" id="cmk:103180155"/>
<dbReference type="PANTHER" id="PTHR10035:SF2">
    <property type="entry name" value="T-CELL SURFACE GLYCOPROTEIN CD3 ZETA CHAIN"/>
    <property type="match status" value="1"/>
</dbReference>
<evidence type="ECO:0000256" key="14">
    <source>
        <dbReference type="ARBA" id="ARBA00030941"/>
    </source>
</evidence>
<evidence type="ECO:0000313" key="20">
    <source>
        <dbReference type="Proteomes" id="UP000314986"/>
    </source>
</evidence>
<dbReference type="InterPro" id="IPR021663">
    <property type="entry name" value="CD3_zeta/IgE_Fc_rcpt_gamma"/>
</dbReference>
<keyword evidence="6 17" id="KW-0812">Transmembrane</keyword>
<evidence type="ECO:0000256" key="3">
    <source>
        <dbReference type="ARBA" id="ARBA00020448"/>
    </source>
</evidence>
<keyword evidence="5" id="KW-0597">Phosphoprotein</keyword>
<comment type="similarity">
    <text evidence="2">Belongs to the CD3Z/FCER1G family.</text>
</comment>
<dbReference type="CTD" id="919"/>
<keyword evidence="4" id="KW-1003">Cell membrane</keyword>
<evidence type="ECO:0000256" key="2">
    <source>
        <dbReference type="ARBA" id="ARBA00007280"/>
    </source>
</evidence>
<dbReference type="GO" id="GO:0004888">
    <property type="term" value="F:transmembrane signaling receptor activity"/>
    <property type="evidence" value="ECO:0007669"/>
    <property type="project" value="InterPro"/>
</dbReference>
<keyword evidence="9" id="KW-0391">Immunity</keyword>
<dbReference type="GO" id="GO:0002250">
    <property type="term" value="P:adaptive immune response"/>
    <property type="evidence" value="ECO:0007669"/>
    <property type="project" value="UniProtKB-KW"/>
</dbReference>
<evidence type="ECO:0000256" key="4">
    <source>
        <dbReference type="ARBA" id="ARBA00022475"/>
    </source>
</evidence>
<evidence type="ECO:0000256" key="9">
    <source>
        <dbReference type="ARBA" id="ARBA00022859"/>
    </source>
</evidence>
<evidence type="ECO:0000313" key="19">
    <source>
        <dbReference type="Ensembl" id="ENSCMIP00000000733.1"/>
    </source>
</evidence>
<dbReference type="Proteomes" id="UP000314986">
    <property type="component" value="Unassembled WGS sequence"/>
</dbReference>
<feature type="compositionally biased region" description="Polar residues" evidence="16">
    <location>
        <begin position="113"/>
        <end position="125"/>
    </location>
</feature>
<reference evidence="20" key="3">
    <citation type="journal article" date="2014" name="Nature">
        <title>Elephant shark genome provides unique insights into gnathostome evolution.</title>
        <authorList>
            <consortium name="International Elephant Shark Genome Sequencing Consortium"/>
            <person name="Venkatesh B."/>
            <person name="Lee A.P."/>
            <person name="Ravi V."/>
            <person name="Maurya A.K."/>
            <person name="Lian M.M."/>
            <person name="Swann J.B."/>
            <person name="Ohta Y."/>
            <person name="Flajnik M.F."/>
            <person name="Sutoh Y."/>
            <person name="Kasahara M."/>
            <person name="Hoon S."/>
            <person name="Gangu V."/>
            <person name="Roy S.W."/>
            <person name="Irimia M."/>
            <person name="Korzh V."/>
            <person name="Kondrychyn I."/>
            <person name="Lim Z.W."/>
            <person name="Tay B.H."/>
            <person name="Tohari S."/>
            <person name="Kong K.W."/>
            <person name="Ho S."/>
            <person name="Lorente-Galdos B."/>
            <person name="Quilez J."/>
            <person name="Marques-Bonet T."/>
            <person name="Raney B.J."/>
            <person name="Ingham P.W."/>
            <person name="Tay A."/>
            <person name="Hillier L.W."/>
            <person name="Minx P."/>
            <person name="Boehm T."/>
            <person name="Wilson R.K."/>
            <person name="Brenner S."/>
            <person name="Warren W.C."/>
        </authorList>
    </citation>
    <scope>NUCLEOTIDE SEQUENCE [LARGE SCALE GENOMIC DNA]</scope>
</reference>
<dbReference type="Ensembl" id="ENSCMIT00000000781.1">
    <property type="protein sequence ID" value="ENSCMIP00000000733.1"/>
    <property type="gene ID" value="ENSCMIG00000000510.1"/>
</dbReference>
<keyword evidence="12 17" id="KW-0472">Membrane</keyword>
<evidence type="ECO:0000256" key="8">
    <source>
        <dbReference type="ARBA" id="ARBA00022737"/>
    </source>
</evidence>
<evidence type="ECO:0000256" key="5">
    <source>
        <dbReference type="ARBA" id="ARBA00022553"/>
    </source>
</evidence>
<evidence type="ECO:0000256" key="1">
    <source>
        <dbReference type="ARBA" id="ARBA00004251"/>
    </source>
</evidence>
<comment type="function">
    <text evidence="15">Part of the TCR-CD3 complex present on T-lymphocyte cell surface that plays an essential role in adaptive immune response. When antigen presenting cells (APCs) activate T-cell receptor (TCR), TCR-mediated signals are transmitted across the cell membrane by the CD3 chains CD3D, CD3E, CD3G and CD3Z. All CD3 chains contain immunoreceptor tyrosine-based activation motifs (ITAMs) in their cytoplasmic domain. Upon TCR engagement, these motifs become phosphorylated by Src family protein tyrosine kinases LCK and FYN, resulting in the activation of downstream signaling pathways. CD3Z ITAMs phosphorylation creates multiple docking sites for the protein kinase ZAP70 leading to ZAP70 phosphorylation and its conversion into a catalytically active enzyme. Plays an important role in intrathymic T-cell differentiation. Additionally, participates in the activity-dependent synapse formation of retinal ganglion cells (RGCs) in both the retina and dorsal lateral geniculate nucleus (dLGN).</text>
</comment>
<dbReference type="Pfam" id="PF11628">
    <property type="entry name" value="TCR_zetazeta"/>
    <property type="match status" value="1"/>
</dbReference>
<reference evidence="20" key="2">
    <citation type="journal article" date="2007" name="PLoS Biol.">
        <title>Survey sequencing and comparative analysis of the elephant shark (Callorhinchus milii) genome.</title>
        <authorList>
            <person name="Venkatesh B."/>
            <person name="Kirkness E.F."/>
            <person name="Loh Y.H."/>
            <person name="Halpern A.L."/>
            <person name="Lee A.P."/>
            <person name="Johnson J."/>
            <person name="Dandona N."/>
            <person name="Viswanathan L.D."/>
            <person name="Tay A."/>
            <person name="Venter J.C."/>
            <person name="Strausberg R.L."/>
            <person name="Brenner S."/>
        </authorList>
    </citation>
    <scope>NUCLEOTIDE SEQUENCE [LARGE SCALE GENOMIC DNA]</scope>
</reference>
<dbReference type="OMA" id="TDPKLCY"/>
<dbReference type="PANTHER" id="PTHR10035">
    <property type="entry name" value="T-CELL SURFACE GLYCOPROTEIN CD3 ZETA CHAIN"/>
    <property type="match status" value="1"/>
</dbReference>
<keyword evidence="20" id="KW-1185">Reference proteome</keyword>
<evidence type="ECO:0000256" key="10">
    <source>
        <dbReference type="ARBA" id="ARBA00022989"/>
    </source>
</evidence>
<keyword evidence="13" id="KW-0675">Receptor</keyword>
<name>A0A4W3GBY4_CALMI</name>
<dbReference type="AlphaFoldDB" id="A0A4W3GBY4"/>
<keyword evidence="7 18" id="KW-0732">Signal</keyword>
<comment type="subcellular location">
    <subcellularLocation>
        <location evidence="1">Cell membrane</location>
        <topology evidence="1">Single-pass type I membrane protein</topology>
    </subcellularLocation>
</comment>
<dbReference type="InterPro" id="IPR003110">
    <property type="entry name" value="Phos_immunorcpt_sig_ITAM"/>
</dbReference>
<dbReference type="GO" id="GO:0007166">
    <property type="term" value="P:cell surface receptor signaling pathway"/>
    <property type="evidence" value="ECO:0007669"/>
    <property type="project" value="InterPro"/>
</dbReference>
<dbReference type="GO" id="GO:0098797">
    <property type="term" value="C:plasma membrane protein complex"/>
    <property type="evidence" value="ECO:0007669"/>
    <property type="project" value="UniProtKB-ARBA"/>
</dbReference>
<feature type="chain" id="PRO_5021300036" description="T-cell surface glycoprotein CD3 zeta chain" evidence="18">
    <location>
        <begin position="22"/>
        <end position="175"/>
    </location>
</feature>
<evidence type="ECO:0000256" key="12">
    <source>
        <dbReference type="ARBA" id="ARBA00023136"/>
    </source>
</evidence>
<dbReference type="SMART" id="SM00077">
    <property type="entry name" value="ITAM"/>
    <property type="match status" value="3"/>
</dbReference>
<evidence type="ECO:0000256" key="15">
    <source>
        <dbReference type="ARBA" id="ARBA00045360"/>
    </source>
</evidence>
<feature type="transmembrane region" description="Helical" evidence="17">
    <location>
        <begin position="31"/>
        <end position="51"/>
    </location>
</feature>
<dbReference type="InParanoid" id="A0A4W3GBY4"/>
<evidence type="ECO:0000256" key="6">
    <source>
        <dbReference type="ARBA" id="ARBA00022692"/>
    </source>
</evidence>
<sequence>MKLKRICSVIILALEFHLTDADAMTLTDPKLCYILDGILFIYGIIITALYLKLRFTKVKNKPGDAAGSTPNIEDQYQTLRNQDKDQYSSLAFSGQDAEAGAGKRNRRRRDDSANVNDTYTKLNPKNKSEAYGELKPTQQARRGKGGNDIYQGLSSATQDTYDSLKMGPLPPPPRH</sequence>
<reference evidence="20" key="1">
    <citation type="journal article" date="2006" name="Science">
        <title>Ancient noncoding elements conserved in the human genome.</title>
        <authorList>
            <person name="Venkatesh B."/>
            <person name="Kirkness E.F."/>
            <person name="Loh Y.H."/>
            <person name="Halpern A.L."/>
            <person name="Lee A.P."/>
            <person name="Johnson J."/>
            <person name="Dandona N."/>
            <person name="Viswanathan L.D."/>
            <person name="Tay A."/>
            <person name="Venter J.C."/>
            <person name="Strausberg R.L."/>
            <person name="Brenner S."/>
        </authorList>
    </citation>
    <scope>NUCLEOTIDE SEQUENCE [LARGE SCALE GENOMIC DNA]</scope>
</reference>
<dbReference type="GeneTree" id="ENSGT00390000018208"/>
<dbReference type="GeneID" id="103180155"/>
<evidence type="ECO:0000256" key="17">
    <source>
        <dbReference type="SAM" id="Phobius"/>
    </source>
</evidence>